<name>A0A2N9FRN6_FAGSY</name>
<protein>
    <submittedName>
        <fullName evidence="2">Uncharacterized protein</fullName>
    </submittedName>
</protein>
<proteinExistence type="predicted"/>
<organism evidence="2">
    <name type="scientific">Fagus sylvatica</name>
    <name type="common">Beechnut</name>
    <dbReference type="NCBI Taxonomy" id="28930"/>
    <lineage>
        <taxon>Eukaryota</taxon>
        <taxon>Viridiplantae</taxon>
        <taxon>Streptophyta</taxon>
        <taxon>Embryophyta</taxon>
        <taxon>Tracheophyta</taxon>
        <taxon>Spermatophyta</taxon>
        <taxon>Magnoliopsida</taxon>
        <taxon>eudicotyledons</taxon>
        <taxon>Gunneridae</taxon>
        <taxon>Pentapetalae</taxon>
        <taxon>rosids</taxon>
        <taxon>fabids</taxon>
        <taxon>Fagales</taxon>
        <taxon>Fagaceae</taxon>
        <taxon>Fagus</taxon>
    </lineage>
</organism>
<accession>A0A2N9FRN6</accession>
<dbReference type="AlphaFoldDB" id="A0A2N9FRN6"/>
<sequence>MENDKTEIKKEKKREKKEKKDKKDKNEKKEKRNARKRKENPSDIDCKITNGKITKINNEKYGQLAQSKAESLGVHLQKRIDDETEPLEKSGLSEEHGQPVCSPNVSYLSDSTQRSNKRKRDTSPSSETCSHGGTILRFRLPLKKHKAPEPLKKLREPEPLKKLREPEPLKKLKETEPLKTLSEPEPLKRLREPEPLKMLREPEPLKTLREPDASLSNEQLCSTSGRVGFSAHQKDEILHVPSQGKCHSPNATKSIVAEEPASRPEKEVPCPLPRKIKLTKHEKKIQKTESLYKSLIENFVLPPPHYQGDNFGDEEWLYSTKHEEDTNGSKRFKACNDVSSCRSPTLWQQHAQYLPEADIYALPYSVPF</sequence>
<feature type="compositionally biased region" description="Basic and acidic residues" evidence="1">
    <location>
        <begin position="185"/>
        <end position="212"/>
    </location>
</feature>
<evidence type="ECO:0000313" key="2">
    <source>
        <dbReference type="EMBL" id="SPC89599.1"/>
    </source>
</evidence>
<feature type="compositionally biased region" description="Basic and acidic residues" evidence="1">
    <location>
        <begin position="78"/>
        <end position="97"/>
    </location>
</feature>
<gene>
    <name evidence="2" type="ORF">FSB_LOCUS17481</name>
</gene>
<feature type="region of interest" description="Disordered" evidence="1">
    <location>
        <begin position="1"/>
        <end position="51"/>
    </location>
</feature>
<reference evidence="2" key="1">
    <citation type="submission" date="2018-02" db="EMBL/GenBank/DDBJ databases">
        <authorList>
            <person name="Cohen D.B."/>
            <person name="Kent A.D."/>
        </authorList>
    </citation>
    <scope>NUCLEOTIDE SEQUENCE</scope>
</reference>
<feature type="compositionally biased region" description="Polar residues" evidence="1">
    <location>
        <begin position="101"/>
        <end position="114"/>
    </location>
</feature>
<feature type="compositionally biased region" description="Basic and acidic residues" evidence="1">
    <location>
        <begin position="21"/>
        <end position="30"/>
    </location>
</feature>
<dbReference type="EMBL" id="OIVN01001079">
    <property type="protein sequence ID" value="SPC89599.1"/>
    <property type="molecule type" value="Genomic_DNA"/>
</dbReference>
<feature type="region of interest" description="Disordered" evidence="1">
    <location>
        <begin position="69"/>
        <end position="216"/>
    </location>
</feature>
<feature type="compositionally biased region" description="Basic and acidic residues" evidence="1">
    <location>
        <begin position="1"/>
        <end position="10"/>
    </location>
</feature>
<feature type="compositionally biased region" description="Basic and acidic residues" evidence="1">
    <location>
        <begin position="147"/>
        <end position="177"/>
    </location>
</feature>
<dbReference type="PANTHER" id="PTHR34660">
    <property type="entry name" value="MYB-LIKE PROTEIN X"/>
    <property type="match status" value="1"/>
</dbReference>
<dbReference type="PANTHER" id="PTHR34660:SF7">
    <property type="entry name" value="DNA LIGASE-LIKE PROTEIN"/>
    <property type="match status" value="1"/>
</dbReference>
<feature type="compositionally biased region" description="Basic residues" evidence="1">
    <location>
        <begin position="11"/>
        <end position="20"/>
    </location>
</feature>
<evidence type="ECO:0000256" key="1">
    <source>
        <dbReference type="SAM" id="MobiDB-lite"/>
    </source>
</evidence>